<comment type="caution">
    <text evidence="2">The sequence shown here is derived from an EMBL/GenBank/DDBJ whole genome shotgun (WGS) entry which is preliminary data.</text>
</comment>
<organism evidence="2 3">
    <name type="scientific">Lentinula lateritia</name>
    <dbReference type="NCBI Taxonomy" id="40482"/>
    <lineage>
        <taxon>Eukaryota</taxon>
        <taxon>Fungi</taxon>
        <taxon>Dikarya</taxon>
        <taxon>Basidiomycota</taxon>
        <taxon>Agaricomycotina</taxon>
        <taxon>Agaricomycetes</taxon>
        <taxon>Agaricomycetidae</taxon>
        <taxon>Agaricales</taxon>
        <taxon>Marasmiineae</taxon>
        <taxon>Omphalotaceae</taxon>
        <taxon>Lentinula</taxon>
    </lineage>
</organism>
<dbReference type="EMBL" id="JANVFT010000113">
    <property type="protein sequence ID" value="KAJ4466717.1"/>
    <property type="molecule type" value="Genomic_DNA"/>
</dbReference>
<reference evidence="2" key="1">
    <citation type="submission" date="2022-08" db="EMBL/GenBank/DDBJ databases">
        <title>A Global Phylogenomic Analysis of the Shiitake Genus Lentinula.</title>
        <authorList>
            <consortium name="DOE Joint Genome Institute"/>
            <person name="Sierra-Patev S."/>
            <person name="Min B."/>
            <person name="Naranjo-Ortiz M."/>
            <person name="Looney B."/>
            <person name="Konkel Z."/>
            <person name="Slot J.C."/>
            <person name="Sakamoto Y."/>
            <person name="Steenwyk J.L."/>
            <person name="Rokas A."/>
            <person name="Carro J."/>
            <person name="Camarero S."/>
            <person name="Ferreira P."/>
            <person name="Molpeceres G."/>
            <person name="Ruiz-Duenas F.J."/>
            <person name="Serrano A."/>
            <person name="Henrissat B."/>
            <person name="Drula E."/>
            <person name="Hughes K.W."/>
            <person name="Mata J.L."/>
            <person name="Ishikawa N.K."/>
            <person name="Vargas-Isla R."/>
            <person name="Ushijima S."/>
            <person name="Smith C.A."/>
            <person name="Ahrendt S."/>
            <person name="Andreopoulos W."/>
            <person name="He G."/>
            <person name="Labutti K."/>
            <person name="Lipzen A."/>
            <person name="Ng V."/>
            <person name="Riley R."/>
            <person name="Sandor L."/>
            <person name="Barry K."/>
            <person name="Martinez A.T."/>
            <person name="Xiao Y."/>
            <person name="Gibbons J.G."/>
            <person name="Terashima K."/>
            <person name="Grigoriev I.V."/>
            <person name="Hibbett D.S."/>
        </authorList>
    </citation>
    <scope>NUCLEOTIDE SEQUENCE</scope>
    <source>
        <strain evidence="2">RHP3577 ss4</strain>
    </source>
</reference>
<keyword evidence="1" id="KW-0812">Transmembrane</keyword>
<keyword evidence="1" id="KW-0472">Membrane</keyword>
<evidence type="ECO:0000256" key="1">
    <source>
        <dbReference type="SAM" id="Phobius"/>
    </source>
</evidence>
<accession>A0ABQ8V0C8</accession>
<keyword evidence="3" id="KW-1185">Reference proteome</keyword>
<proteinExistence type="predicted"/>
<evidence type="ECO:0000313" key="3">
    <source>
        <dbReference type="Proteomes" id="UP001150217"/>
    </source>
</evidence>
<feature type="transmembrane region" description="Helical" evidence="1">
    <location>
        <begin position="115"/>
        <end position="134"/>
    </location>
</feature>
<sequence length="186" mass="21312">MSKKIRSSLASTTLSDEPLSAADPTDLDNVTETPPAYLERIISNSPVDAKWYNRERYQVFENGLFWRKYQDTLRLCNTNLDAYKLFFTLGIIIYTLVWIRLVWNILALVLQSHYYWLFGVFLGPGAGTVALYLISDQSLDEVCDTLFAWATVLLGIWIGLFIVWEFSAALLFDTKKLKIMKSCGTE</sequence>
<gene>
    <name evidence="2" type="ORF">C8R41DRAFT_871552</name>
</gene>
<dbReference type="Proteomes" id="UP001150217">
    <property type="component" value="Unassembled WGS sequence"/>
</dbReference>
<keyword evidence="1" id="KW-1133">Transmembrane helix</keyword>
<evidence type="ECO:0000313" key="2">
    <source>
        <dbReference type="EMBL" id="KAJ4466717.1"/>
    </source>
</evidence>
<protein>
    <submittedName>
        <fullName evidence="2">Uncharacterized protein</fullName>
    </submittedName>
</protein>
<feature type="transmembrane region" description="Helical" evidence="1">
    <location>
        <begin position="146"/>
        <end position="172"/>
    </location>
</feature>
<name>A0ABQ8V0C8_9AGAR</name>
<feature type="transmembrane region" description="Helical" evidence="1">
    <location>
        <begin position="82"/>
        <end position="103"/>
    </location>
</feature>